<comment type="caution">
    <text evidence="1">The sequence shown here is derived from an EMBL/GenBank/DDBJ whole genome shotgun (WGS) entry which is preliminary data.</text>
</comment>
<sequence>MQLDVMDLIEDWRGYHTVAETRLTEARGENYIRRLAEVMDLLTNARGVPSHRHEYELREVITTSDFPLLFGDVLDRQVLASYKAVDPVWKLFTRMSTVKDFKTAYRFAMTGGDQYLAEVGQKGEYLASKRSEARFAIAAKKYGRQFDVSWETLLNDDLGALKDTPERFAMAAVRTEHRLLTNLYADDLGTHGAGNLYDITTAGEINAGVLPLNIANLETSVQLMAAFLDVNGEPIMNRAKYLVVPPALELTGRAILTSATKMWLAGATTIAAAPDVPYPMNNVIAEYGLKLVVDPYLPVLGTSANSWYLFADPRDIAALEFAHLKGHERPEIVMKASNKVSIGGGAVSPFEGDFETDNVFYRVRLCAGVTRLDWRATFINTVA</sequence>
<proteinExistence type="predicted"/>
<reference evidence="1" key="1">
    <citation type="journal article" date="2015" name="Nature">
        <title>Complex archaea that bridge the gap between prokaryotes and eukaryotes.</title>
        <authorList>
            <person name="Spang A."/>
            <person name="Saw J.H."/>
            <person name="Jorgensen S.L."/>
            <person name="Zaremba-Niedzwiedzka K."/>
            <person name="Martijn J."/>
            <person name="Lind A.E."/>
            <person name="van Eijk R."/>
            <person name="Schleper C."/>
            <person name="Guy L."/>
            <person name="Ettema T.J."/>
        </authorList>
    </citation>
    <scope>NUCLEOTIDE SEQUENCE</scope>
</reference>
<evidence type="ECO:0000313" key="1">
    <source>
        <dbReference type="EMBL" id="KKL66928.1"/>
    </source>
</evidence>
<protein>
    <recommendedName>
        <fullName evidence="2">Bacteriophage Mu GpT domain-containing protein</fullName>
    </recommendedName>
</protein>
<organism evidence="1">
    <name type="scientific">marine sediment metagenome</name>
    <dbReference type="NCBI Taxonomy" id="412755"/>
    <lineage>
        <taxon>unclassified sequences</taxon>
        <taxon>metagenomes</taxon>
        <taxon>ecological metagenomes</taxon>
    </lineage>
</organism>
<gene>
    <name evidence="1" type="ORF">LCGC14_2140070</name>
</gene>
<name>A0A0F9DYL0_9ZZZZ</name>
<accession>A0A0F9DYL0</accession>
<dbReference type="AlphaFoldDB" id="A0A0F9DYL0"/>
<dbReference type="EMBL" id="LAZR01027046">
    <property type="protein sequence ID" value="KKL66928.1"/>
    <property type="molecule type" value="Genomic_DNA"/>
</dbReference>
<evidence type="ECO:0008006" key="2">
    <source>
        <dbReference type="Google" id="ProtNLM"/>
    </source>
</evidence>
<dbReference type="Pfam" id="PF25209">
    <property type="entry name" value="Phage_capsid_4"/>
    <property type="match status" value="1"/>
</dbReference>